<accession>A0ABD3P0Y4</accession>
<evidence type="ECO:0000256" key="1">
    <source>
        <dbReference type="SAM" id="MobiDB-lite"/>
    </source>
</evidence>
<dbReference type="AlphaFoldDB" id="A0ABD3P0Y4"/>
<evidence type="ECO:0000313" key="2">
    <source>
        <dbReference type="EMBL" id="KAL3780936.1"/>
    </source>
</evidence>
<protein>
    <submittedName>
        <fullName evidence="2">Uncharacterized protein</fullName>
    </submittedName>
</protein>
<feature type="region of interest" description="Disordered" evidence="1">
    <location>
        <begin position="18"/>
        <end position="37"/>
    </location>
</feature>
<dbReference type="EMBL" id="JALLPJ020000869">
    <property type="protein sequence ID" value="KAL3780936.1"/>
    <property type="molecule type" value="Genomic_DNA"/>
</dbReference>
<evidence type="ECO:0000313" key="3">
    <source>
        <dbReference type="Proteomes" id="UP001530400"/>
    </source>
</evidence>
<keyword evidence="3" id="KW-1185">Reference proteome</keyword>
<proteinExistence type="predicted"/>
<name>A0ABD3P0Y4_9STRA</name>
<organism evidence="2 3">
    <name type="scientific">Cyclotella atomus</name>
    <dbReference type="NCBI Taxonomy" id="382360"/>
    <lineage>
        <taxon>Eukaryota</taxon>
        <taxon>Sar</taxon>
        <taxon>Stramenopiles</taxon>
        <taxon>Ochrophyta</taxon>
        <taxon>Bacillariophyta</taxon>
        <taxon>Coscinodiscophyceae</taxon>
        <taxon>Thalassiosirophycidae</taxon>
        <taxon>Stephanodiscales</taxon>
        <taxon>Stephanodiscaceae</taxon>
        <taxon>Cyclotella</taxon>
    </lineage>
</organism>
<gene>
    <name evidence="2" type="ORF">ACHAWO_000128</name>
</gene>
<sequence>MNMPNQVEMHKNMIIQTPSKSPSFSAMNPPPTPGRNHTPFEQVEVPAFFAVTQSLLGAEHEPSESCFRHIDSLKDMKVPRINISRRSHETQPIADSRKRSINVSLLDIPKLPFDFALTDKPKIVTRVISTDSYRNQSIEEKCKNATEDVITEGYKDQATKCSFAKSA</sequence>
<dbReference type="Proteomes" id="UP001530400">
    <property type="component" value="Unassembled WGS sequence"/>
</dbReference>
<reference evidence="2 3" key="1">
    <citation type="submission" date="2024-10" db="EMBL/GenBank/DDBJ databases">
        <title>Updated reference genomes for cyclostephanoid diatoms.</title>
        <authorList>
            <person name="Roberts W.R."/>
            <person name="Alverson A.J."/>
        </authorList>
    </citation>
    <scope>NUCLEOTIDE SEQUENCE [LARGE SCALE GENOMIC DNA]</scope>
    <source>
        <strain evidence="2 3">AJA010-31</strain>
    </source>
</reference>
<comment type="caution">
    <text evidence="2">The sequence shown here is derived from an EMBL/GenBank/DDBJ whole genome shotgun (WGS) entry which is preliminary data.</text>
</comment>